<dbReference type="Gene3D" id="1.20.120.530">
    <property type="entry name" value="GntR ligand-binding domain-like"/>
    <property type="match status" value="1"/>
</dbReference>
<feature type="compositionally biased region" description="Low complexity" evidence="5">
    <location>
        <begin position="306"/>
        <end position="320"/>
    </location>
</feature>
<dbReference type="InterPro" id="IPR036390">
    <property type="entry name" value="WH_DNA-bd_sf"/>
</dbReference>
<dbReference type="Pfam" id="PF19305">
    <property type="entry name" value="MmgE_PrpD_C"/>
    <property type="match status" value="1"/>
</dbReference>
<dbReference type="InterPro" id="IPR042183">
    <property type="entry name" value="MmgE/PrpD_sf_1"/>
</dbReference>
<evidence type="ECO:0000256" key="2">
    <source>
        <dbReference type="ARBA" id="ARBA00023015"/>
    </source>
</evidence>
<feature type="domain" description="HTH gntR-type" evidence="6">
    <location>
        <begin position="1"/>
        <end position="68"/>
    </location>
</feature>
<dbReference type="SUPFAM" id="SSF46785">
    <property type="entry name" value="Winged helix' DNA-binding domain"/>
    <property type="match status" value="1"/>
</dbReference>
<dbReference type="InterPro" id="IPR036148">
    <property type="entry name" value="MmgE/PrpD_sf"/>
</dbReference>
<dbReference type="Pfam" id="PF00392">
    <property type="entry name" value="GntR"/>
    <property type="match status" value="1"/>
</dbReference>
<dbReference type="SMART" id="SM00895">
    <property type="entry name" value="FCD"/>
    <property type="match status" value="1"/>
</dbReference>
<evidence type="ECO:0000313" key="8">
    <source>
        <dbReference type="Proteomes" id="UP001151287"/>
    </source>
</evidence>
<dbReference type="GO" id="GO:0003677">
    <property type="term" value="F:DNA binding"/>
    <property type="evidence" value="ECO:0007669"/>
    <property type="project" value="UniProtKB-KW"/>
</dbReference>
<dbReference type="SUPFAM" id="SSF103378">
    <property type="entry name" value="2-methylcitrate dehydratase PrpD"/>
    <property type="match status" value="1"/>
</dbReference>
<dbReference type="Pfam" id="PF07729">
    <property type="entry name" value="FCD"/>
    <property type="match status" value="1"/>
</dbReference>
<reference evidence="7" key="1">
    <citation type="journal article" date="2022" name="Cell">
        <title>Repeat-based holocentromeres influence genome architecture and karyotype evolution.</title>
        <authorList>
            <person name="Hofstatter P.G."/>
            <person name="Thangavel G."/>
            <person name="Lux T."/>
            <person name="Neumann P."/>
            <person name="Vondrak T."/>
            <person name="Novak P."/>
            <person name="Zhang M."/>
            <person name="Costa L."/>
            <person name="Castellani M."/>
            <person name="Scott A."/>
            <person name="Toegelov H."/>
            <person name="Fuchs J."/>
            <person name="Mata-Sucre Y."/>
            <person name="Dias Y."/>
            <person name="Vanzela A.L.L."/>
            <person name="Huettel B."/>
            <person name="Almeida C.C.S."/>
            <person name="Simkova H."/>
            <person name="Souza G."/>
            <person name="Pedrosa-Harand A."/>
            <person name="Macas J."/>
            <person name="Mayer K.F.X."/>
            <person name="Houben A."/>
            <person name="Marques A."/>
        </authorList>
    </citation>
    <scope>NUCLEOTIDE SEQUENCE</scope>
    <source>
        <strain evidence="7">RhyBre1mFocal</strain>
    </source>
</reference>
<dbReference type="Gene3D" id="1.10.10.10">
    <property type="entry name" value="Winged helix-like DNA-binding domain superfamily/Winged helix DNA-binding domain"/>
    <property type="match status" value="1"/>
</dbReference>
<gene>
    <name evidence="7" type="ORF">LUZ63_023080</name>
</gene>
<evidence type="ECO:0000256" key="5">
    <source>
        <dbReference type="SAM" id="MobiDB-lite"/>
    </source>
</evidence>
<dbReference type="InterPro" id="IPR000524">
    <property type="entry name" value="Tscrpt_reg_HTH_GntR"/>
</dbReference>
<dbReference type="GO" id="GO:0003700">
    <property type="term" value="F:DNA-binding transcription factor activity"/>
    <property type="evidence" value="ECO:0007669"/>
    <property type="project" value="InterPro"/>
</dbReference>
<name>A0A9P9Z3K4_9POAL</name>
<keyword evidence="3" id="KW-0238">DNA-binding</keyword>
<dbReference type="SMART" id="SM00345">
    <property type="entry name" value="HTH_GNTR"/>
    <property type="match status" value="1"/>
</dbReference>
<proteinExistence type="inferred from homology"/>
<dbReference type="InterPro" id="IPR045337">
    <property type="entry name" value="MmgE_PrpD_C"/>
</dbReference>
<dbReference type="InterPro" id="IPR008920">
    <property type="entry name" value="TF_FadR/GntR_C"/>
</dbReference>
<evidence type="ECO:0000256" key="4">
    <source>
        <dbReference type="ARBA" id="ARBA00023163"/>
    </source>
</evidence>
<dbReference type="GO" id="GO:0016829">
    <property type="term" value="F:lyase activity"/>
    <property type="evidence" value="ECO:0007669"/>
    <property type="project" value="InterPro"/>
</dbReference>
<evidence type="ECO:0000256" key="3">
    <source>
        <dbReference type="ARBA" id="ARBA00023125"/>
    </source>
</evidence>
<feature type="compositionally biased region" description="Basic and acidic residues" evidence="5">
    <location>
        <begin position="231"/>
        <end position="243"/>
    </location>
</feature>
<dbReference type="OrthoDB" id="10055203at2759"/>
<feature type="compositionally biased region" description="Basic residues" evidence="5">
    <location>
        <begin position="244"/>
        <end position="255"/>
    </location>
</feature>
<dbReference type="PROSITE" id="PS50949">
    <property type="entry name" value="HTH_GNTR"/>
    <property type="match status" value="1"/>
</dbReference>
<dbReference type="InterPro" id="IPR036388">
    <property type="entry name" value="WH-like_DNA-bd_sf"/>
</dbReference>
<dbReference type="InterPro" id="IPR045336">
    <property type="entry name" value="MmgE_PrpD_N"/>
</dbReference>
<dbReference type="Pfam" id="PF03972">
    <property type="entry name" value="MmgE_PrpD_N"/>
    <property type="match status" value="1"/>
</dbReference>
<dbReference type="Proteomes" id="UP001151287">
    <property type="component" value="Unassembled WGS sequence"/>
</dbReference>
<dbReference type="InterPro" id="IPR005656">
    <property type="entry name" value="MmgE_PrpD"/>
</dbReference>
<feature type="region of interest" description="Disordered" evidence="5">
    <location>
        <begin position="204"/>
        <end position="320"/>
    </location>
</feature>
<keyword evidence="2" id="KW-0805">Transcription regulation</keyword>
<dbReference type="PANTHER" id="PTHR16943:SF8">
    <property type="entry name" value="2-METHYLCITRATE DEHYDRATASE"/>
    <property type="match status" value="1"/>
</dbReference>
<protein>
    <recommendedName>
        <fullName evidence="6">HTH gntR-type domain-containing protein</fullName>
    </recommendedName>
</protein>
<keyword evidence="4" id="KW-0804">Transcription</keyword>
<accession>A0A9P9Z3K4</accession>
<dbReference type="EMBL" id="JAMQYH010000950">
    <property type="protein sequence ID" value="KAJ1681691.1"/>
    <property type="molecule type" value="Genomic_DNA"/>
</dbReference>
<feature type="compositionally biased region" description="Basic residues" evidence="5">
    <location>
        <begin position="267"/>
        <end position="282"/>
    </location>
</feature>
<dbReference type="Gene3D" id="3.30.1330.120">
    <property type="entry name" value="2-methylcitrate dehydratase PrpD"/>
    <property type="match status" value="1"/>
</dbReference>
<sequence length="676" mass="72853">MRASDRAYRHLLDDIQNSVLPPGAVLNEVEQSTRLGVSRTPLREALGRLAADGLLVQQSPRVTVVAGVDADDIRHLFEVRGALETTAARAAARGAVQGAGAELFAALAAEFVGTDIDAVDGREAYYGLIARFDRALDEAAANVHLSSALRTVRTHLVRVRRLARDNPERLAASVSEHRLIAASIAAGDADLAASATIVHLHNALASRGRPPARGPARVEHRPGRRRPRGGRRGDDRDDREPCHRQRRGGRGIPHPRPRERGSPAGPRPRRVGQRLGCHRLRLRAPAPHESRMGGVGRTASRCASWTTTTPSSRRSTLTRATTSRRSWAVAQHVGADGRALIRGLATGYEIQIDLVRAISLHTHKIDHVAHLGPSAAAGIGTLLGLDASTIYQAVGQALHTTTATRQSRKGEISTWKAHAPAFAGKMAVEAVDRAMRGETSPSPIYEGEDGVIAWMLGGPDATYDVPLPAEGESKRAILDSYTKEHSAEYQAQAWIDLARRLGTERPELRDPANVASVVLHTSHHTHSVIGSGSGDPQKYDPTASRETLDHSIPYIFAVALQDGGWHHVGSYAPERAARPDTAFGGRVVITLADGSVVEDEVAVADAHPLGARPFAREDYVRKFRLLAEPVLTPEEIERFLDLAQRLPELTPAEVRQLTIVAKPGVLALAPAPKGLF</sequence>
<evidence type="ECO:0000259" key="6">
    <source>
        <dbReference type="PROSITE" id="PS50949"/>
    </source>
</evidence>
<dbReference type="AlphaFoldDB" id="A0A9P9Z3K4"/>
<comment type="similarity">
    <text evidence="1">Belongs to the PrpD family.</text>
</comment>
<evidence type="ECO:0000313" key="7">
    <source>
        <dbReference type="EMBL" id="KAJ1681691.1"/>
    </source>
</evidence>
<dbReference type="PANTHER" id="PTHR16943">
    <property type="entry name" value="2-METHYLCITRATE DEHYDRATASE-RELATED"/>
    <property type="match status" value="1"/>
</dbReference>
<dbReference type="InterPro" id="IPR042188">
    <property type="entry name" value="MmgE/PrpD_sf_2"/>
</dbReference>
<dbReference type="SUPFAM" id="SSF48008">
    <property type="entry name" value="GntR ligand-binding domain-like"/>
    <property type="match status" value="1"/>
</dbReference>
<comment type="caution">
    <text evidence="7">The sequence shown here is derived from an EMBL/GenBank/DDBJ whole genome shotgun (WGS) entry which is preliminary data.</text>
</comment>
<evidence type="ECO:0000256" key="1">
    <source>
        <dbReference type="ARBA" id="ARBA00006174"/>
    </source>
</evidence>
<dbReference type="Gene3D" id="1.10.4100.10">
    <property type="entry name" value="2-methylcitrate dehydratase PrpD"/>
    <property type="match status" value="1"/>
</dbReference>
<organism evidence="7 8">
    <name type="scientific">Rhynchospora breviuscula</name>
    <dbReference type="NCBI Taxonomy" id="2022672"/>
    <lineage>
        <taxon>Eukaryota</taxon>
        <taxon>Viridiplantae</taxon>
        <taxon>Streptophyta</taxon>
        <taxon>Embryophyta</taxon>
        <taxon>Tracheophyta</taxon>
        <taxon>Spermatophyta</taxon>
        <taxon>Magnoliopsida</taxon>
        <taxon>Liliopsida</taxon>
        <taxon>Poales</taxon>
        <taxon>Cyperaceae</taxon>
        <taxon>Cyperoideae</taxon>
        <taxon>Rhynchosporeae</taxon>
        <taxon>Rhynchospora</taxon>
    </lineage>
</organism>
<dbReference type="InterPro" id="IPR011711">
    <property type="entry name" value="GntR_C"/>
</dbReference>
<keyword evidence="8" id="KW-1185">Reference proteome</keyword>